<sequence>MTGARANPALRGFGIKDALLLREENAVLEIGVMKNSGPPIPLQALFRDRVIGGTTSERSPAA</sequence>
<dbReference type="EMBL" id="PIDP01002609">
    <property type="protein sequence ID" value="PLM80380.1"/>
    <property type="molecule type" value="Genomic_DNA"/>
</dbReference>
<evidence type="ECO:0000313" key="2">
    <source>
        <dbReference type="Proteomes" id="UP000234412"/>
    </source>
</evidence>
<name>A0A2N4YNM2_KLEVA</name>
<reference evidence="1 2" key="1">
    <citation type="submission" date="2017-11" db="EMBL/GenBank/DDBJ databases">
        <authorList>
            <person name="Han C.G."/>
        </authorList>
    </citation>
    <scope>NUCLEOTIDE SEQUENCE [LARGE SCALE GENOMIC DNA]</scope>
    <source>
        <strain evidence="1 2">A8</strain>
    </source>
</reference>
<dbReference type="Proteomes" id="UP000234412">
    <property type="component" value="Unassembled WGS sequence"/>
</dbReference>
<accession>A0A2N4YNM2</accession>
<reference evidence="1 2" key="2">
    <citation type="submission" date="2018-01" db="EMBL/GenBank/DDBJ databases">
        <title>Genomic study of Klebsiella pneumoniae.</title>
        <authorList>
            <person name="Yang Y."/>
            <person name="Bicalho R."/>
        </authorList>
    </citation>
    <scope>NUCLEOTIDE SEQUENCE [LARGE SCALE GENOMIC DNA]</scope>
    <source>
        <strain evidence="1 2">A8</strain>
    </source>
</reference>
<evidence type="ECO:0000313" key="1">
    <source>
        <dbReference type="EMBL" id="PLM80380.1"/>
    </source>
</evidence>
<protein>
    <submittedName>
        <fullName evidence="1">Uncharacterized protein</fullName>
    </submittedName>
</protein>
<dbReference type="AlphaFoldDB" id="A0A2N4YNM2"/>
<organism evidence="1 2">
    <name type="scientific">Klebsiella variicola</name>
    <dbReference type="NCBI Taxonomy" id="244366"/>
    <lineage>
        <taxon>Bacteria</taxon>
        <taxon>Pseudomonadati</taxon>
        <taxon>Pseudomonadota</taxon>
        <taxon>Gammaproteobacteria</taxon>
        <taxon>Enterobacterales</taxon>
        <taxon>Enterobacteriaceae</taxon>
        <taxon>Klebsiella/Raoultella group</taxon>
        <taxon>Klebsiella</taxon>
        <taxon>Klebsiella pneumoniae complex</taxon>
    </lineage>
</organism>
<gene>
    <name evidence="1" type="ORF">CWN47_37485</name>
</gene>
<proteinExistence type="predicted"/>
<comment type="caution">
    <text evidence="1">The sequence shown here is derived from an EMBL/GenBank/DDBJ whole genome shotgun (WGS) entry which is preliminary data.</text>
</comment>